<dbReference type="Ensembl" id="ENSRBIT00000036302.1">
    <property type="protein sequence ID" value="ENSRBIP00000012578.1"/>
    <property type="gene ID" value="ENSRBIG00000030254.1"/>
</dbReference>
<dbReference type="AlphaFoldDB" id="A0A2K6KMV9"/>
<dbReference type="Pfam" id="PF14912">
    <property type="entry name" value="THEG"/>
    <property type="match status" value="3"/>
</dbReference>
<sequence>MPAQAQVTGIVASAGVRMWTVGNVGDTLLLPRPPQTHLGAEGVRPRGLGRDLYMGDSRRRSLGNQPSSEAAGKSEREVGGDPQGLQSSVYDSRRVTDLEHRDLDNAELGPEDPEEELPPEEVAGEEFSETLDPKEALSQLERVLDKDSEEDIPEISRLSISQKLPSTTMAKARRKRRRRRLVELAEPKINWQVLKDRKGCCGKGYAWIFPCKMSLRFCLYWPSVYWTERFLEDTTLTITVPAVSRRVEELSRPRRFYLEYYNNNRTTPVWPIPRSCLEYRATSRLKELAAPKIRNNIWSVPMSEVSQVSRAAQMAVPSSRILQLSKPKAPATLLEEWDPMPKPKPHVSDYNRLLHLARPKAQSDKCVPDRDPRWAVLDVTKKVVASPRIISLAQPKVRKGLNEGHNPYSISPASLVAQASPRLYELATPKSITRKV</sequence>
<evidence type="ECO:0000313" key="3">
    <source>
        <dbReference type="Ensembl" id="ENSRBIP00000012578.1"/>
    </source>
</evidence>
<organism evidence="3 4">
    <name type="scientific">Rhinopithecus bieti</name>
    <name type="common">Black snub-nosed monkey</name>
    <name type="synonym">Pygathrix bieti</name>
    <dbReference type="NCBI Taxonomy" id="61621"/>
    <lineage>
        <taxon>Eukaryota</taxon>
        <taxon>Metazoa</taxon>
        <taxon>Chordata</taxon>
        <taxon>Craniata</taxon>
        <taxon>Vertebrata</taxon>
        <taxon>Euteleostomi</taxon>
        <taxon>Mammalia</taxon>
        <taxon>Eutheria</taxon>
        <taxon>Euarchontoglires</taxon>
        <taxon>Primates</taxon>
        <taxon>Haplorrhini</taxon>
        <taxon>Catarrhini</taxon>
        <taxon>Cercopithecidae</taxon>
        <taxon>Colobinae</taxon>
        <taxon>Rhinopithecus</taxon>
    </lineage>
</organism>
<dbReference type="STRING" id="61621.ENSRBIP00000012578"/>
<keyword evidence="1" id="KW-0677">Repeat</keyword>
<accession>A0A2K6KMV9</accession>
<dbReference type="SMART" id="SM00705">
    <property type="entry name" value="THEG"/>
    <property type="match status" value="7"/>
</dbReference>
<dbReference type="GeneTree" id="ENSGT00940000154630"/>
<reference evidence="3 4" key="1">
    <citation type="submission" date="2016-06" db="EMBL/GenBank/DDBJ databases">
        <title>Genome of Rhinopithecus bieti.</title>
        <authorList>
            <person name="Wu"/>
            <person name="C.-I. and Zhang"/>
            <person name="Y."/>
        </authorList>
    </citation>
    <scope>NUCLEOTIDE SEQUENCE</scope>
</reference>
<reference evidence="3" key="3">
    <citation type="submission" date="2025-09" db="UniProtKB">
        <authorList>
            <consortium name="Ensembl"/>
        </authorList>
    </citation>
    <scope>IDENTIFICATION</scope>
</reference>
<protein>
    <submittedName>
        <fullName evidence="3">Sperm microtubule associated protein 2</fullName>
    </submittedName>
</protein>
<feature type="compositionally biased region" description="Basic and acidic residues" evidence="2">
    <location>
        <begin position="91"/>
        <end position="104"/>
    </location>
</feature>
<dbReference type="InterPro" id="IPR006623">
    <property type="entry name" value="THEG"/>
</dbReference>
<dbReference type="InterPro" id="IPR042401">
    <property type="entry name" value="SPMAP2-like"/>
</dbReference>
<evidence type="ECO:0000256" key="1">
    <source>
        <dbReference type="ARBA" id="ARBA00022737"/>
    </source>
</evidence>
<feature type="region of interest" description="Disordered" evidence="2">
    <location>
        <begin position="31"/>
        <end position="131"/>
    </location>
</feature>
<dbReference type="Proteomes" id="UP000233180">
    <property type="component" value="Unassembled WGS sequence"/>
</dbReference>
<name>A0A2K6KMV9_RHIBE</name>
<dbReference type="PANTHER" id="PTHR15901:SF16">
    <property type="entry name" value="TESTICULAR HAPLOID EXPRESSED GENE PROTEIN"/>
    <property type="match status" value="1"/>
</dbReference>
<proteinExistence type="predicted"/>
<dbReference type="PANTHER" id="PTHR15901">
    <property type="entry name" value="TESTICULAR HAPLOID EXPRESSED GENE PROTEIN"/>
    <property type="match status" value="1"/>
</dbReference>
<feature type="compositionally biased region" description="Acidic residues" evidence="2">
    <location>
        <begin position="109"/>
        <end position="129"/>
    </location>
</feature>
<evidence type="ECO:0000256" key="2">
    <source>
        <dbReference type="SAM" id="MobiDB-lite"/>
    </source>
</evidence>
<gene>
    <name evidence="3" type="primary">SPMAP2</name>
</gene>
<keyword evidence="4" id="KW-1185">Reference proteome</keyword>
<evidence type="ECO:0000313" key="4">
    <source>
        <dbReference type="Proteomes" id="UP000233180"/>
    </source>
</evidence>
<dbReference type="GO" id="GO:0007283">
    <property type="term" value="P:spermatogenesis"/>
    <property type="evidence" value="ECO:0007669"/>
    <property type="project" value="Ensembl"/>
</dbReference>
<reference evidence="3" key="2">
    <citation type="submission" date="2025-08" db="UniProtKB">
        <authorList>
            <consortium name="Ensembl"/>
        </authorList>
    </citation>
    <scope>IDENTIFICATION</scope>
</reference>